<proteinExistence type="predicted"/>
<organism evidence="3 4">
    <name type="scientific">Cryphonectria parasitica (strain ATCC 38755 / EP155)</name>
    <dbReference type="NCBI Taxonomy" id="660469"/>
    <lineage>
        <taxon>Eukaryota</taxon>
        <taxon>Fungi</taxon>
        <taxon>Dikarya</taxon>
        <taxon>Ascomycota</taxon>
        <taxon>Pezizomycotina</taxon>
        <taxon>Sordariomycetes</taxon>
        <taxon>Sordariomycetidae</taxon>
        <taxon>Diaporthales</taxon>
        <taxon>Cryphonectriaceae</taxon>
        <taxon>Cryphonectria-Endothia species complex</taxon>
        <taxon>Cryphonectria</taxon>
    </lineage>
</organism>
<dbReference type="EMBL" id="MU032344">
    <property type="protein sequence ID" value="KAF3769878.1"/>
    <property type="molecule type" value="Genomic_DNA"/>
</dbReference>
<feature type="region of interest" description="Disordered" evidence="1">
    <location>
        <begin position="37"/>
        <end position="82"/>
    </location>
</feature>
<dbReference type="CDD" id="cd00167">
    <property type="entry name" value="SANT"/>
    <property type="match status" value="1"/>
</dbReference>
<accession>A0A9P5CT22</accession>
<dbReference type="Gene3D" id="1.20.58.1880">
    <property type="match status" value="1"/>
</dbReference>
<reference evidence="3" key="1">
    <citation type="journal article" date="2020" name="Phytopathology">
        <title>Genome sequence of the chestnut blight fungus Cryphonectria parasitica EP155: A fundamental resource for an archetypical invasive plant pathogen.</title>
        <authorList>
            <person name="Crouch J.A."/>
            <person name="Dawe A."/>
            <person name="Aerts A."/>
            <person name="Barry K."/>
            <person name="Churchill A.C.L."/>
            <person name="Grimwood J."/>
            <person name="Hillman B."/>
            <person name="Milgroom M.G."/>
            <person name="Pangilinan J."/>
            <person name="Smith M."/>
            <person name="Salamov A."/>
            <person name="Schmutz J."/>
            <person name="Yadav J."/>
            <person name="Grigoriev I.V."/>
            <person name="Nuss D."/>
        </authorList>
    </citation>
    <scope>NUCLEOTIDE SEQUENCE</scope>
    <source>
        <strain evidence="3">EP155</strain>
    </source>
</reference>
<feature type="region of interest" description="Disordered" evidence="1">
    <location>
        <begin position="119"/>
        <end position="140"/>
    </location>
</feature>
<dbReference type="AlphaFoldDB" id="A0A9P5CT22"/>
<dbReference type="PROSITE" id="PS51293">
    <property type="entry name" value="SANT"/>
    <property type="match status" value="1"/>
</dbReference>
<evidence type="ECO:0000259" key="2">
    <source>
        <dbReference type="PROSITE" id="PS51293"/>
    </source>
</evidence>
<dbReference type="InterPro" id="IPR001005">
    <property type="entry name" value="SANT/Myb"/>
</dbReference>
<feature type="compositionally biased region" description="Basic and acidic residues" evidence="1">
    <location>
        <begin position="296"/>
        <end position="306"/>
    </location>
</feature>
<dbReference type="InterPro" id="IPR039467">
    <property type="entry name" value="TFIIIB_B''_Myb"/>
</dbReference>
<evidence type="ECO:0000313" key="3">
    <source>
        <dbReference type="EMBL" id="KAF3769878.1"/>
    </source>
</evidence>
<dbReference type="Proteomes" id="UP000803844">
    <property type="component" value="Unassembled WGS sequence"/>
</dbReference>
<dbReference type="PANTHER" id="PTHR22929:SF0">
    <property type="entry name" value="TRANSCRIPTION FACTOR TFIIIB COMPONENT B'' HOMOLOG"/>
    <property type="match status" value="1"/>
</dbReference>
<feature type="compositionally biased region" description="Gly residues" evidence="1">
    <location>
        <begin position="271"/>
        <end position="287"/>
    </location>
</feature>
<name>A0A9P5CT22_CRYP1</name>
<dbReference type="InterPro" id="IPR017884">
    <property type="entry name" value="SANT_dom"/>
</dbReference>
<comment type="caution">
    <text evidence="3">The sequence shown here is derived from an EMBL/GenBank/DDBJ whole genome shotgun (WGS) entry which is preliminary data.</text>
</comment>
<dbReference type="PANTHER" id="PTHR22929">
    <property type="entry name" value="RNA POLYMERASE III TRANSCRIPTION INITIATION FACTOR B"/>
    <property type="match status" value="1"/>
</dbReference>
<dbReference type="Pfam" id="PF15963">
    <property type="entry name" value="Myb_DNA-bind_7"/>
    <property type="match status" value="1"/>
</dbReference>
<dbReference type="GeneID" id="63835689"/>
<dbReference type="SUPFAM" id="SSF46689">
    <property type="entry name" value="Homeodomain-like"/>
    <property type="match status" value="1"/>
</dbReference>
<sequence length="361" mass="39293">MTVGELTRDIKTGKRWKDGQKIREADLEKKRDALKQRLINQGKLQEGEDLPKESSEAGTPVPNGSTPAPAQAPPSPVQDLPTGISIRVLNGQIVANEESAQYDRHAEAARNRGELEVREENEFSNRVNQQSHMKRLPPKSNWTHEETAKFYHGLRMFGTDFNMISKMFGGDRTRRQIKLKFNREERANPVGVNKCIIGEKDTAMDLDAVGGAEGLEDSKVIEDELARLREEREAETKRLEEELAAEAKRKRDELLGKRKGDPISGKDKGGKGQQSGHGGDGDMGGAPNGSSSAAAAKDKAKHKEEPNPGAKYGVGIDPDVIDETDLPTNSSYGRGTGRGRGGRGGRRGGKVSSVFASGFGV</sequence>
<dbReference type="SMART" id="SM00717">
    <property type="entry name" value="SANT"/>
    <property type="match status" value="1"/>
</dbReference>
<dbReference type="GO" id="GO:0000126">
    <property type="term" value="C:transcription factor TFIIIB complex"/>
    <property type="evidence" value="ECO:0007669"/>
    <property type="project" value="TreeGrafter"/>
</dbReference>
<evidence type="ECO:0000313" key="4">
    <source>
        <dbReference type="Proteomes" id="UP000803844"/>
    </source>
</evidence>
<feature type="compositionally biased region" description="Basic and acidic residues" evidence="1">
    <location>
        <begin position="45"/>
        <end position="55"/>
    </location>
</feature>
<dbReference type="GO" id="GO:0070898">
    <property type="term" value="P:RNA polymerase III preinitiation complex assembly"/>
    <property type="evidence" value="ECO:0007669"/>
    <property type="project" value="TreeGrafter"/>
</dbReference>
<feature type="compositionally biased region" description="Basic residues" evidence="1">
    <location>
        <begin position="340"/>
        <end position="349"/>
    </location>
</feature>
<feature type="compositionally biased region" description="Basic and acidic residues" evidence="1">
    <location>
        <begin position="250"/>
        <end position="270"/>
    </location>
</feature>
<dbReference type="RefSeq" id="XP_040780839.1">
    <property type="nucleotide sequence ID" value="XM_040918560.1"/>
</dbReference>
<dbReference type="InterPro" id="IPR009057">
    <property type="entry name" value="Homeodomain-like_sf"/>
</dbReference>
<dbReference type="GO" id="GO:0001156">
    <property type="term" value="F:TFIIIC-class transcription factor complex binding"/>
    <property type="evidence" value="ECO:0007669"/>
    <property type="project" value="TreeGrafter"/>
</dbReference>
<feature type="domain" description="SANT" evidence="2">
    <location>
        <begin position="137"/>
        <end position="189"/>
    </location>
</feature>
<protein>
    <recommendedName>
        <fullName evidence="2">SANT domain-containing protein</fullName>
    </recommendedName>
</protein>
<evidence type="ECO:0000256" key="1">
    <source>
        <dbReference type="SAM" id="MobiDB-lite"/>
    </source>
</evidence>
<dbReference type="OrthoDB" id="272624at2759"/>
<keyword evidence="4" id="KW-1185">Reference proteome</keyword>
<feature type="region of interest" description="Disordered" evidence="1">
    <location>
        <begin position="250"/>
        <end position="361"/>
    </location>
</feature>
<gene>
    <name evidence="3" type="ORF">M406DRAFT_284357</name>
</gene>